<dbReference type="Proteomes" id="UP000001887">
    <property type="component" value="Chromosome"/>
</dbReference>
<dbReference type="GO" id="GO:0005886">
    <property type="term" value="C:plasma membrane"/>
    <property type="evidence" value="ECO:0007669"/>
    <property type="project" value="UniProtKB-SubCell"/>
</dbReference>
<dbReference type="EMBL" id="CP001848">
    <property type="protein sequence ID" value="ADB19305.1"/>
    <property type="molecule type" value="Genomic_DNA"/>
</dbReference>
<organism evidence="9 10">
    <name type="scientific">Pirellula staleyi (strain ATCC 27377 / DSM 6068 / ICPB 4128)</name>
    <name type="common">Pirella staleyi</name>
    <dbReference type="NCBI Taxonomy" id="530564"/>
    <lineage>
        <taxon>Bacteria</taxon>
        <taxon>Pseudomonadati</taxon>
        <taxon>Planctomycetota</taxon>
        <taxon>Planctomycetia</taxon>
        <taxon>Pirellulales</taxon>
        <taxon>Pirellulaceae</taxon>
        <taxon>Pirellula</taxon>
    </lineage>
</organism>
<feature type="transmembrane region" description="Helical" evidence="8">
    <location>
        <begin position="185"/>
        <end position="204"/>
    </location>
</feature>
<evidence type="ECO:0000256" key="7">
    <source>
        <dbReference type="PIRSR" id="PIRSR600715-1"/>
    </source>
</evidence>
<dbReference type="GO" id="GO:0044038">
    <property type="term" value="P:cell wall macromolecule biosynthetic process"/>
    <property type="evidence" value="ECO:0007669"/>
    <property type="project" value="TreeGrafter"/>
</dbReference>
<dbReference type="PANTHER" id="PTHR22926:SF3">
    <property type="entry name" value="UNDECAPRENYL-PHOSPHATE ALPHA-N-ACETYLGLUCOSAMINYL 1-PHOSPHATE TRANSFERASE"/>
    <property type="match status" value="1"/>
</dbReference>
<reference evidence="9 10" key="1">
    <citation type="journal article" date="2009" name="Stand. Genomic Sci.">
        <title>Complete genome sequence of Pirellula staleyi type strain (ATCC 27377).</title>
        <authorList>
            <person name="Clum A."/>
            <person name="Tindall B.J."/>
            <person name="Sikorski J."/>
            <person name="Ivanova N."/>
            <person name="Mavrommatis K."/>
            <person name="Lucas S."/>
            <person name="Glavina del Rio T."/>
            <person name="Nolan M."/>
            <person name="Chen F."/>
            <person name="Tice H."/>
            <person name="Pitluck S."/>
            <person name="Cheng J.F."/>
            <person name="Chertkov O."/>
            <person name="Brettin T."/>
            <person name="Han C."/>
            <person name="Detter J.C."/>
            <person name="Kuske C."/>
            <person name="Bruce D."/>
            <person name="Goodwin L."/>
            <person name="Ovchinikova G."/>
            <person name="Pati A."/>
            <person name="Mikhailova N."/>
            <person name="Chen A."/>
            <person name="Palaniappan K."/>
            <person name="Land M."/>
            <person name="Hauser L."/>
            <person name="Chang Y.J."/>
            <person name="Jeffries C.D."/>
            <person name="Chain P."/>
            <person name="Rohde M."/>
            <person name="Goker M."/>
            <person name="Bristow J."/>
            <person name="Eisen J.A."/>
            <person name="Markowitz V."/>
            <person name="Hugenholtz P."/>
            <person name="Kyrpides N.C."/>
            <person name="Klenk H.P."/>
            <person name="Lapidus A."/>
        </authorList>
    </citation>
    <scope>NUCLEOTIDE SEQUENCE [LARGE SCALE GENOMIC DNA]</scope>
    <source>
        <strain evidence="10">ATCC 27377 / DSM 6068 / ICPB 4128</strain>
    </source>
</reference>
<feature type="transmembrane region" description="Helical" evidence="8">
    <location>
        <begin position="105"/>
        <end position="121"/>
    </location>
</feature>
<feature type="transmembrane region" description="Helical" evidence="8">
    <location>
        <begin position="246"/>
        <end position="267"/>
    </location>
</feature>
<feature type="transmembrane region" description="Helical" evidence="8">
    <location>
        <begin position="325"/>
        <end position="343"/>
    </location>
</feature>
<keyword evidence="7" id="KW-0460">Magnesium</keyword>
<sequence length="379" mass="40379" precursor="true">MQDLSSLGMFIVASIVPSLVVAWLATYLMRSLAPRMGLIDKPNHRKVHTTPTPMGGGVAVWAGVIGVFLLGTLVLLAIDPQSPPTFVPDFAKAHLAGISSQIKDLWLLLTAATILAALGLADDLRGLAWQLRLAIQFVVAVTVVTLVPELRITAFLELPPLTIALSVLWIVALVNSFNMLDNMDGLSAGVGTIASLMLAAVLLFAPDVGSQGPQLFVSGLLLVLAGALIGFLLHNRPPAKIFMGDAGSYFLGFVIAAATLLASYAGYKGEKAHAIFAPLCVMAVPLYDMSTVILIRLRRGLSPFHPDKNHFSHRLVELGFTKPQAVLMVYLVSFTCGLGALLLPRVDEVGAAIVLLLEASLLVLVGLLEWVARRTIAQD</sequence>
<comment type="cofactor">
    <cofactor evidence="7">
        <name>Mg(2+)</name>
        <dbReference type="ChEBI" id="CHEBI:18420"/>
    </cofactor>
</comment>
<proteinExistence type="predicted"/>
<protein>
    <submittedName>
        <fullName evidence="9">Glycosyl transferase family 4</fullName>
    </submittedName>
</protein>
<dbReference type="AlphaFoldDB" id="D2R7X4"/>
<feature type="transmembrane region" description="Helical" evidence="8">
    <location>
        <begin position="6"/>
        <end position="33"/>
    </location>
</feature>
<accession>D2R7X4</accession>
<keyword evidence="4 8" id="KW-0812">Transmembrane</keyword>
<feature type="binding site" evidence="7">
    <location>
        <position position="178"/>
    </location>
    <ligand>
        <name>Mg(2+)</name>
        <dbReference type="ChEBI" id="CHEBI:18420"/>
    </ligand>
</feature>
<feature type="binding site" evidence="7">
    <location>
        <position position="245"/>
    </location>
    <ligand>
        <name>Mg(2+)</name>
        <dbReference type="ChEBI" id="CHEBI:18420"/>
    </ligand>
</feature>
<dbReference type="GO" id="GO:0071555">
    <property type="term" value="P:cell wall organization"/>
    <property type="evidence" value="ECO:0007669"/>
    <property type="project" value="TreeGrafter"/>
</dbReference>
<comment type="subcellular location">
    <subcellularLocation>
        <location evidence="1">Cell membrane</location>
        <topology evidence="1">Multi-pass membrane protein</topology>
    </subcellularLocation>
</comment>
<dbReference type="GO" id="GO:0016780">
    <property type="term" value="F:phosphotransferase activity, for other substituted phosphate groups"/>
    <property type="evidence" value="ECO:0007669"/>
    <property type="project" value="InterPro"/>
</dbReference>
<dbReference type="PANTHER" id="PTHR22926">
    <property type="entry name" value="PHOSPHO-N-ACETYLMURAMOYL-PENTAPEPTIDE-TRANSFERASE"/>
    <property type="match status" value="1"/>
</dbReference>
<keyword evidence="3 9" id="KW-0808">Transferase</keyword>
<evidence type="ECO:0000256" key="1">
    <source>
        <dbReference type="ARBA" id="ARBA00004651"/>
    </source>
</evidence>
<feature type="transmembrane region" description="Helical" evidence="8">
    <location>
        <begin position="349"/>
        <end position="372"/>
    </location>
</feature>
<keyword evidence="5 8" id="KW-1133">Transmembrane helix</keyword>
<name>D2R7X4_PIRSD</name>
<feature type="transmembrane region" description="Helical" evidence="8">
    <location>
        <begin position="273"/>
        <end position="295"/>
    </location>
</feature>
<dbReference type="KEGG" id="psl:Psta_4663"/>
<feature type="transmembrane region" description="Helical" evidence="8">
    <location>
        <begin position="133"/>
        <end position="152"/>
    </location>
</feature>
<dbReference type="GO" id="GO:0046872">
    <property type="term" value="F:metal ion binding"/>
    <property type="evidence" value="ECO:0007669"/>
    <property type="project" value="UniProtKB-KW"/>
</dbReference>
<keyword evidence="10" id="KW-1185">Reference proteome</keyword>
<dbReference type="eggNOG" id="COG0472">
    <property type="taxonomic scope" value="Bacteria"/>
</dbReference>
<keyword evidence="7" id="KW-0479">Metal-binding</keyword>
<dbReference type="HOGENOM" id="CLU_023982_2_3_0"/>
<dbReference type="GO" id="GO:0009103">
    <property type="term" value="P:lipopolysaccharide biosynthetic process"/>
    <property type="evidence" value="ECO:0007669"/>
    <property type="project" value="TreeGrafter"/>
</dbReference>
<evidence type="ECO:0000256" key="6">
    <source>
        <dbReference type="ARBA" id="ARBA00023136"/>
    </source>
</evidence>
<evidence type="ECO:0000313" key="10">
    <source>
        <dbReference type="Proteomes" id="UP000001887"/>
    </source>
</evidence>
<keyword evidence="2" id="KW-1003">Cell membrane</keyword>
<evidence type="ECO:0000256" key="5">
    <source>
        <dbReference type="ARBA" id="ARBA00022989"/>
    </source>
</evidence>
<dbReference type="CDD" id="cd06853">
    <property type="entry name" value="GT_WecA_like"/>
    <property type="match status" value="1"/>
</dbReference>
<feature type="transmembrane region" description="Helical" evidence="8">
    <location>
        <begin position="158"/>
        <end position="178"/>
    </location>
</feature>
<dbReference type="Pfam" id="PF00953">
    <property type="entry name" value="Glycos_transf_4"/>
    <property type="match status" value="1"/>
</dbReference>
<feature type="transmembrane region" description="Helical" evidence="8">
    <location>
        <begin position="54"/>
        <end position="78"/>
    </location>
</feature>
<keyword evidence="6 8" id="KW-0472">Membrane</keyword>
<evidence type="ECO:0000313" key="9">
    <source>
        <dbReference type="EMBL" id="ADB19305.1"/>
    </source>
</evidence>
<evidence type="ECO:0000256" key="8">
    <source>
        <dbReference type="SAM" id="Phobius"/>
    </source>
</evidence>
<feature type="transmembrane region" description="Helical" evidence="8">
    <location>
        <begin position="216"/>
        <end position="234"/>
    </location>
</feature>
<dbReference type="InterPro" id="IPR000715">
    <property type="entry name" value="Glycosyl_transferase_4"/>
</dbReference>
<evidence type="ECO:0000256" key="2">
    <source>
        <dbReference type="ARBA" id="ARBA00022475"/>
    </source>
</evidence>
<dbReference type="STRING" id="530564.Psta_4663"/>
<evidence type="ECO:0000256" key="4">
    <source>
        <dbReference type="ARBA" id="ARBA00022692"/>
    </source>
</evidence>
<gene>
    <name evidence="9" type="ordered locus">Psta_4663</name>
</gene>
<evidence type="ECO:0000256" key="3">
    <source>
        <dbReference type="ARBA" id="ARBA00022679"/>
    </source>
</evidence>
<dbReference type="OrthoDB" id="9783652at2"/>